<keyword evidence="2" id="KW-0802">TPR repeat</keyword>
<dbReference type="PRINTS" id="PR01415">
    <property type="entry name" value="ANKYRIN"/>
</dbReference>
<dbReference type="PANTHER" id="PTHR46224">
    <property type="entry name" value="ANKYRIN REPEAT FAMILY PROTEIN"/>
    <property type="match status" value="1"/>
</dbReference>
<accession>A0AAD5QD42</accession>
<feature type="repeat" description="ANK" evidence="1">
    <location>
        <begin position="268"/>
        <end position="288"/>
    </location>
</feature>
<name>A0AAD5QD42_PYTIN</name>
<evidence type="ECO:0000313" key="4">
    <source>
        <dbReference type="EMBL" id="KAJ0405606.1"/>
    </source>
</evidence>
<dbReference type="InterPro" id="IPR019734">
    <property type="entry name" value="TPR_rpt"/>
</dbReference>
<dbReference type="SMART" id="SM00248">
    <property type="entry name" value="ANK"/>
    <property type="match status" value="7"/>
</dbReference>
<dbReference type="Pfam" id="PF12796">
    <property type="entry name" value="Ank_2"/>
    <property type="match status" value="3"/>
</dbReference>
<feature type="repeat" description="ANK" evidence="1">
    <location>
        <begin position="164"/>
        <end position="196"/>
    </location>
</feature>
<dbReference type="InterPro" id="IPR036770">
    <property type="entry name" value="Ankyrin_rpt-contain_sf"/>
</dbReference>
<organism evidence="4 5">
    <name type="scientific">Pythium insidiosum</name>
    <name type="common">Pythiosis disease agent</name>
    <dbReference type="NCBI Taxonomy" id="114742"/>
    <lineage>
        <taxon>Eukaryota</taxon>
        <taxon>Sar</taxon>
        <taxon>Stramenopiles</taxon>
        <taxon>Oomycota</taxon>
        <taxon>Peronosporomycetes</taxon>
        <taxon>Pythiales</taxon>
        <taxon>Pythiaceae</taxon>
        <taxon>Pythium</taxon>
    </lineage>
</organism>
<dbReference type="InterPro" id="IPR058209">
    <property type="entry name" value="TPR_BSK1_C"/>
</dbReference>
<evidence type="ECO:0000313" key="5">
    <source>
        <dbReference type="Proteomes" id="UP001209570"/>
    </source>
</evidence>
<dbReference type="Proteomes" id="UP001209570">
    <property type="component" value="Unassembled WGS sequence"/>
</dbReference>
<dbReference type="SUPFAM" id="SSF48403">
    <property type="entry name" value="Ankyrin repeat"/>
    <property type="match status" value="1"/>
</dbReference>
<dbReference type="AlphaFoldDB" id="A0AAD5QD42"/>
<dbReference type="SUPFAM" id="SSF48452">
    <property type="entry name" value="TPR-like"/>
    <property type="match status" value="1"/>
</dbReference>
<evidence type="ECO:0000259" key="3">
    <source>
        <dbReference type="Pfam" id="PF25575"/>
    </source>
</evidence>
<dbReference type="PROSITE" id="PS50297">
    <property type="entry name" value="ANK_REP_REGION"/>
    <property type="match status" value="4"/>
</dbReference>
<dbReference type="InterPro" id="IPR051616">
    <property type="entry name" value="Cul2-RING_E3_ligase_SR"/>
</dbReference>
<dbReference type="InterPro" id="IPR002110">
    <property type="entry name" value="Ankyrin_rpt"/>
</dbReference>
<gene>
    <name evidence="4" type="ORF">P43SY_007707</name>
</gene>
<dbReference type="Gene3D" id="1.25.40.20">
    <property type="entry name" value="Ankyrin repeat-containing domain"/>
    <property type="match status" value="2"/>
</dbReference>
<dbReference type="PROSITE" id="PS50005">
    <property type="entry name" value="TPR"/>
    <property type="match status" value="2"/>
</dbReference>
<feature type="repeat" description="TPR" evidence="2">
    <location>
        <begin position="365"/>
        <end position="398"/>
    </location>
</feature>
<comment type="caution">
    <text evidence="4">The sequence shown here is derived from an EMBL/GenBank/DDBJ whole genome shotgun (WGS) entry which is preliminary data.</text>
</comment>
<feature type="repeat" description="ANK" evidence="1">
    <location>
        <begin position="131"/>
        <end position="153"/>
    </location>
</feature>
<proteinExistence type="predicted"/>
<dbReference type="InterPro" id="IPR011990">
    <property type="entry name" value="TPR-like_helical_dom_sf"/>
</dbReference>
<dbReference type="SMART" id="SM00028">
    <property type="entry name" value="TPR"/>
    <property type="match status" value="3"/>
</dbReference>
<sequence>MSQLSSKNEKDVSDFQKHRQVVMNLLGAAENGDVEGLKTTIDVIKATTRSNVPAEILRGFKDGHKRTAMHFAAAKGRRKVMEYILQVTPDVLNQQDEDGSTPLFLAARENEFNAVRLLLDRGADALITQKNGTSVLHEAAANGSLRTIKLLLELHPSLLDAESTNGTPLHFAVNESREKSVSQLLSFGADVNAKNAKGVTPLILSCMLNKPAIAKVLLAANADASVTLPGGITVLHIAAEAGFTEVLQELLASRPEESAALANAQFDGGATPLQLAAGKGHREIVELLRPLTKGYEDADMKSVMAAEEAKMNAYLAKATESAPLEPEEETEEAKKKRAILEGVTPDADIVVPEAKELDDETKAKATALKEEGNKAYIAKDFAKAVEFYTQAIALSPADPVLFSNRCAAYLGAGEAKKALNDVRLSKKLKPEWAKAHFREGQCLEALELYEDAAVAMWEAIQLEPNNRTLEKRFQECVAKGRDSHKAAKDAASA</sequence>
<feature type="domain" description="Serine/threonine-protein kinase BSK1-like TPR repeats" evidence="3">
    <location>
        <begin position="364"/>
        <end position="437"/>
    </location>
</feature>
<feature type="repeat" description="TPR" evidence="2">
    <location>
        <begin position="433"/>
        <end position="466"/>
    </location>
</feature>
<protein>
    <recommendedName>
        <fullName evidence="3">Serine/threonine-protein kinase BSK1-like TPR repeats domain-containing protein</fullName>
    </recommendedName>
</protein>
<dbReference type="PROSITE" id="PS50088">
    <property type="entry name" value="ANK_REPEAT"/>
    <property type="match status" value="4"/>
</dbReference>
<dbReference type="Gene3D" id="1.25.40.10">
    <property type="entry name" value="Tetratricopeptide repeat domain"/>
    <property type="match status" value="1"/>
</dbReference>
<feature type="repeat" description="ANK" evidence="1">
    <location>
        <begin position="98"/>
        <end position="130"/>
    </location>
</feature>
<keyword evidence="1" id="KW-0040">ANK repeat</keyword>
<reference evidence="4" key="1">
    <citation type="submission" date="2021-12" db="EMBL/GenBank/DDBJ databases">
        <title>Prjna785345.</title>
        <authorList>
            <person name="Rujirawat T."/>
            <person name="Krajaejun T."/>
        </authorList>
    </citation>
    <scope>NUCLEOTIDE SEQUENCE</scope>
    <source>
        <strain evidence="4">Pi057C3</strain>
    </source>
</reference>
<dbReference type="PANTHER" id="PTHR46224:SF6">
    <property type="entry name" value="ANKYRIN REPEAT FAMILY PROTEIN"/>
    <property type="match status" value="1"/>
</dbReference>
<keyword evidence="5" id="KW-1185">Reference proteome</keyword>
<evidence type="ECO:0000256" key="1">
    <source>
        <dbReference type="PROSITE-ProRule" id="PRU00023"/>
    </source>
</evidence>
<dbReference type="Pfam" id="PF25575">
    <property type="entry name" value="TPR_BSK1_C"/>
    <property type="match status" value="1"/>
</dbReference>
<evidence type="ECO:0000256" key="2">
    <source>
        <dbReference type="PROSITE-ProRule" id="PRU00339"/>
    </source>
</evidence>
<dbReference type="EMBL" id="JAKCXM010000042">
    <property type="protein sequence ID" value="KAJ0405606.1"/>
    <property type="molecule type" value="Genomic_DNA"/>
</dbReference>